<keyword evidence="1" id="KW-1133">Transmembrane helix</keyword>
<keyword evidence="1" id="KW-0472">Membrane</keyword>
<organism evidence="2 3">
    <name type="scientific">Candidatus Thiodiazotropha endoloripes</name>
    <dbReference type="NCBI Taxonomy" id="1818881"/>
    <lineage>
        <taxon>Bacteria</taxon>
        <taxon>Pseudomonadati</taxon>
        <taxon>Pseudomonadota</taxon>
        <taxon>Gammaproteobacteria</taxon>
        <taxon>Chromatiales</taxon>
        <taxon>Sedimenticolaceae</taxon>
        <taxon>Candidatus Thiodiazotropha</taxon>
    </lineage>
</organism>
<dbReference type="AlphaFoldDB" id="A0A1E2UH79"/>
<dbReference type="STRING" id="1818881.A3196_19820"/>
<protein>
    <submittedName>
        <fullName evidence="2">Uncharacterized protein</fullName>
    </submittedName>
</protein>
<evidence type="ECO:0000313" key="2">
    <source>
        <dbReference type="EMBL" id="ODB91972.1"/>
    </source>
</evidence>
<keyword evidence="3" id="KW-1185">Reference proteome</keyword>
<keyword evidence="1" id="KW-0812">Transmembrane</keyword>
<gene>
    <name evidence="2" type="ORF">A3196_19820</name>
</gene>
<name>A0A1E2UH79_9GAMM</name>
<dbReference type="Proteomes" id="UP000094849">
    <property type="component" value="Unassembled WGS sequence"/>
</dbReference>
<reference evidence="2 3" key="1">
    <citation type="submission" date="2016-03" db="EMBL/GenBank/DDBJ databases">
        <title>Chemosynthetic sulphur-oxidizing symbionts of marine invertebrate animals are capable of nitrogen fixation.</title>
        <authorList>
            <person name="Petersen J.M."/>
            <person name="Kemper A."/>
            <person name="Gruber-Vodicka H."/>
            <person name="Cardini U."/>
            <person name="Geest Mvander."/>
            <person name="Kleiner M."/>
            <person name="Bulgheresi S."/>
            <person name="Fussmann M."/>
            <person name="Herbold C."/>
            <person name="Seah B.K.B."/>
            <person name="Antony C.Paul."/>
            <person name="Liu D."/>
            <person name="Belitz A."/>
            <person name="Weber M."/>
        </authorList>
    </citation>
    <scope>NUCLEOTIDE SEQUENCE [LARGE SCALE GENOMIC DNA]</scope>
    <source>
        <strain evidence="2">G_D</strain>
    </source>
</reference>
<feature type="transmembrane region" description="Helical" evidence="1">
    <location>
        <begin position="15"/>
        <end position="34"/>
    </location>
</feature>
<accession>A0A1E2UH79</accession>
<proteinExistence type="predicted"/>
<evidence type="ECO:0000256" key="1">
    <source>
        <dbReference type="SAM" id="Phobius"/>
    </source>
</evidence>
<comment type="caution">
    <text evidence="2">The sequence shown here is derived from an EMBL/GenBank/DDBJ whole genome shotgun (WGS) entry which is preliminary data.</text>
</comment>
<sequence>MTANRISLNNFSKNSSSLLIVIKVTTYLACVIFLKIKQLKTMLAIILLNTLIAFSLNNREPL</sequence>
<dbReference type="EMBL" id="LVJZ01000007">
    <property type="protein sequence ID" value="ODB91972.1"/>
    <property type="molecule type" value="Genomic_DNA"/>
</dbReference>
<evidence type="ECO:0000313" key="3">
    <source>
        <dbReference type="Proteomes" id="UP000094849"/>
    </source>
</evidence>